<dbReference type="SUPFAM" id="SSF89796">
    <property type="entry name" value="CoA-transferase family III (CaiB/BaiF)"/>
    <property type="match status" value="1"/>
</dbReference>
<dbReference type="InterPro" id="IPR044855">
    <property type="entry name" value="CoA-Trfase_III_dom3_sf"/>
</dbReference>
<accession>A0A1A2WCD2</accession>
<dbReference type="AlphaFoldDB" id="A0A1A2WCD2"/>
<dbReference type="GO" id="GO:0008410">
    <property type="term" value="F:CoA-transferase activity"/>
    <property type="evidence" value="ECO:0007669"/>
    <property type="project" value="TreeGrafter"/>
</dbReference>
<dbReference type="InterPro" id="IPR023606">
    <property type="entry name" value="CoA-Trfase_III_dom_1_sf"/>
</dbReference>
<dbReference type="Gene3D" id="3.30.1540.10">
    <property type="entry name" value="formyl-coa transferase, domain 3"/>
    <property type="match status" value="1"/>
</dbReference>
<gene>
    <name evidence="2" type="ORF">A5679_06990</name>
</gene>
<dbReference type="EMBL" id="LZJY01000015">
    <property type="protein sequence ID" value="OBI10447.1"/>
    <property type="molecule type" value="Genomic_DNA"/>
</dbReference>
<organism evidence="2 3">
    <name type="scientific">Mycobacterium scrofulaceum</name>
    <dbReference type="NCBI Taxonomy" id="1783"/>
    <lineage>
        <taxon>Bacteria</taxon>
        <taxon>Bacillati</taxon>
        <taxon>Actinomycetota</taxon>
        <taxon>Actinomycetes</taxon>
        <taxon>Mycobacteriales</taxon>
        <taxon>Mycobacteriaceae</taxon>
        <taxon>Mycobacterium</taxon>
    </lineage>
</organism>
<evidence type="ECO:0000313" key="2">
    <source>
        <dbReference type="EMBL" id="OBI10447.1"/>
    </source>
</evidence>
<evidence type="ECO:0000256" key="1">
    <source>
        <dbReference type="ARBA" id="ARBA00022679"/>
    </source>
</evidence>
<sequence>MVSVGLSHLRVCDLGGQLAGAGATKILAAFGAEVIRVEDPATRGMWDALRGVGPFVDERRGVNLGAGFNNHNVGKLGVTINLRQEAGKQLLRELIALSDIVCENFAAGVLDRMGFGYDELRRIKPDIIYVSNCGFGHSGPYRDFKTWGPIVQALSGLTFTAGLPDHEPAGWGYSYMDHVAAYYMTVAILAALHQRERTGEGQHIDLATVPAGIAMLPTEVLDWTVNERPARRPGFPDGNHADFGEMAPHGIYPCLGEDRWIAIACRDDRDVALLSKAIDEPRLTDDRFATLEQRLLGADALDALVSACTQTREAPSLAAELTAAGVPASVVKSPRERIDEDPDLADWGLFPTVTHPEIGTVRVEGVPLRMSASPWNISRAAPCLGEHNRDVLGGLLGRSDQELEELTKRGVI</sequence>
<proteinExistence type="predicted"/>
<keyword evidence="1" id="KW-0808">Transferase</keyword>
<dbReference type="Gene3D" id="3.40.50.10540">
    <property type="entry name" value="Crotonobetainyl-coa:carnitine coa-transferase, domain 1"/>
    <property type="match status" value="1"/>
</dbReference>
<dbReference type="Proteomes" id="UP000092207">
    <property type="component" value="Unassembled WGS sequence"/>
</dbReference>
<reference evidence="2 3" key="1">
    <citation type="submission" date="2016-06" db="EMBL/GenBank/DDBJ databases">
        <authorList>
            <person name="Kjaerup R.B."/>
            <person name="Dalgaard T.S."/>
            <person name="Juul-Madsen H.R."/>
        </authorList>
    </citation>
    <scope>NUCLEOTIDE SEQUENCE [LARGE SCALE GENOMIC DNA]</scope>
    <source>
        <strain evidence="2 3">E2838</strain>
    </source>
</reference>
<protein>
    <submittedName>
        <fullName evidence="2">Carnitine dehydratase</fullName>
    </submittedName>
</protein>
<dbReference type="PANTHER" id="PTHR48207">
    <property type="entry name" value="SUCCINATE--HYDROXYMETHYLGLUTARATE COA-TRANSFERASE"/>
    <property type="match status" value="1"/>
</dbReference>
<dbReference type="InterPro" id="IPR050483">
    <property type="entry name" value="CoA-transferase_III_domain"/>
</dbReference>
<dbReference type="Pfam" id="PF02515">
    <property type="entry name" value="CoA_transf_3"/>
    <property type="match status" value="1"/>
</dbReference>
<evidence type="ECO:0000313" key="3">
    <source>
        <dbReference type="Proteomes" id="UP000092207"/>
    </source>
</evidence>
<dbReference type="PANTHER" id="PTHR48207:SF3">
    <property type="entry name" value="SUCCINATE--HYDROXYMETHYLGLUTARATE COA-TRANSFERASE"/>
    <property type="match status" value="1"/>
</dbReference>
<dbReference type="InterPro" id="IPR003673">
    <property type="entry name" value="CoA-Trfase_fam_III"/>
</dbReference>
<comment type="caution">
    <text evidence="2">The sequence shown here is derived from an EMBL/GenBank/DDBJ whole genome shotgun (WGS) entry which is preliminary data.</text>
</comment>
<name>A0A1A2WCD2_MYCSC</name>